<evidence type="ECO:0000313" key="1">
    <source>
        <dbReference type="EMBL" id="KAL1598771.1"/>
    </source>
</evidence>
<name>A0ABR3R2Y1_9PLEO</name>
<dbReference type="InterPro" id="IPR032710">
    <property type="entry name" value="NTF2-like_dom_sf"/>
</dbReference>
<dbReference type="InterPro" id="IPR009959">
    <property type="entry name" value="Cyclase_SnoaL-like"/>
</dbReference>
<reference evidence="1 2" key="1">
    <citation type="submission" date="2024-02" db="EMBL/GenBank/DDBJ databases">
        <title>De novo assembly and annotation of 12 fungi associated with fruit tree decline syndrome in Ontario, Canada.</title>
        <authorList>
            <person name="Sulman M."/>
            <person name="Ellouze W."/>
            <person name="Ilyukhin E."/>
        </authorList>
    </citation>
    <scope>NUCLEOTIDE SEQUENCE [LARGE SCALE GENOMIC DNA]</scope>
    <source>
        <strain evidence="1 2">M42-189</strain>
    </source>
</reference>
<sequence length="417" mass="46915">MALQYLATNQGWLSFNHSTPTLYVTAEDEDFDVETLRAWRDEGFNVKYVPMGKGGKTYVNTLHHLGDGMGIGERYAIVALWKSRLTTYGKAFGDAAAICLDVYSEPKTSTSKLCSLIAYYPSSIPDPRHRLTSSFRVLVHLAQGTGEGDSTVGVTRRPEVLGIQGKRRTVQKRITPGIGTGGLQSRIEYPVYTYEGVDAGFAEHDLDEYDGVADALAWSRSLSMVRRGFGAEVDLERVWENNEEQKFHKRSAKKIMETYTTEPTPSVNYTPTLTGGLGREEISRFYNEYFMADKSPVFHLRLISRTIGVDRIVDELYIQFKHTIHMPWVLPSVQPTGKKVEIVVVSIVGMRGGKVWSERIYWDQASVLFQVGLLDPDQVPEEARKDGLEMLPVAGSEAARKIMDFESEDTNDMIDDW</sequence>
<evidence type="ECO:0008006" key="3">
    <source>
        <dbReference type="Google" id="ProtNLM"/>
    </source>
</evidence>
<protein>
    <recommendedName>
        <fullName evidence="3">NTF2-like protein</fullName>
    </recommendedName>
</protein>
<dbReference type="Proteomes" id="UP001521785">
    <property type="component" value="Unassembled WGS sequence"/>
</dbReference>
<dbReference type="PANTHER" id="PTHR38436">
    <property type="entry name" value="POLYKETIDE CYCLASE SNOAL-LIKE DOMAIN"/>
    <property type="match status" value="1"/>
</dbReference>
<keyword evidence="2" id="KW-1185">Reference proteome</keyword>
<dbReference type="PANTHER" id="PTHR38436:SF3">
    <property type="entry name" value="CARBOXYMETHYLENEBUTENOLIDASE-RELATED"/>
    <property type="match status" value="1"/>
</dbReference>
<evidence type="ECO:0000313" key="2">
    <source>
        <dbReference type="Proteomes" id="UP001521785"/>
    </source>
</evidence>
<dbReference type="EMBL" id="JAKJXO020000011">
    <property type="protein sequence ID" value="KAL1598771.1"/>
    <property type="molecule type" value="Genomic_DNA"/>
</dbReference>
<comment type="caution">
    <text evidence="1">The sequence shown here is derived from an EMBL/GenBank/DDBJ whole genome shotgun (WGS) entry which is preliminary data.</text>
</comment>
<gene>
    <name evidence="1" type="ORF">SLS60_007913</name>
</gene>
<organism evidence="1 2">
    <name type="scientific">Paraconiothyrium brasiliense</name>
    <dbReference type="NCBI Taxonomy" id="300254"/>
    <lineage>
        <taxon>Eukaryota</taxon>
        <taxon>Fungi</taxon>
        <taxon>Dikarya</taxon>
        <taxon>Ascomycota</taxon>
        <taxon>Pezizomycotina</taxon>
        <taxon>Dothideomycetes</taxon>
        <taxon>Pleosporomycetidae</taxon>
        <taxon>Pleosporales</taxon>
        <taxon>Massarineae</taxon>
        <taxon>Didymosphaeriaceae</taxon>
        <taxon>Paraconiothyrium</taxon>
    </lineage>
</organism>
<accession>A0ABR3R2Y1</accession>
<dbReference type="Gene3D" id="3.10.450.50">
    <property type="match status" value="1"/>
</dbReference>
<dbReference type="SUPFAM" id="SSF54427">
    <property type="entry name" value="NTF2-like"/>
    <property type="match status" value="1"/>
</dbReference>
<proteinExistence type="predicted"/>